<dbReference type="InterPro" id="IPR001917">
    <property type="entry name" value="Aminotrans_II_pyridoxalP_BS"/>
</dbReference>
<evidence type="ECO:0000256" key="7">
    <source>
        <dbReference type="ARBA" id="ARBA00022756"/>
    </source>
</evidence>
<comment type="pathway">
    <text evidence="2">Cofactor biosynthesis; biotin biosynthesis.</text>
</comment>
<evidence type="ECO:0000256" key="8">
    <source>
        <dbReference type="ARBA" id="ARBA00022898"/>
    </source>
</evidence>
<keyword evidence="6 13" id="KW-0808">Transferase</keyword>
<evidence type="ECO:0000256" key="3">
    <source>
        <dbReference type="ARBA" id="ARBA00010008"/>
    </source>
</evidence>
<comment type="subunit">
    <text evidence="4">Homodimer.</text>
</comment>
<dbReference type="EMBL" id="UOEA01000074">
    <property type="protein sequence ID" value="VAV84813.1"/>
    <property type="molecule type" value="Genomic_DNA"/>
</dbReference>
<comment type="catalytic activity">
    <reaction evidence="11">
        <text>6-carboxyhexanoyl-[ACP] + L-alanine + H(+) = (8S)-8-amino-7-oxononanoate + holo-[ACP] + CO2</text>
        <dbReference type="Rhea" id="RHEA:42288"/>
        <dbReference type="Rhea" id="RHEA-COMP:9685"/>
        <dbReference type="Rhea" id="RHEA-COMP:9955"/>
        <dbReference type="ChEBI" id="CHEBI:15378"/>
        <dbReference type="ChEBI" id="CHEBI:16526"/>
        <dbReference type="ChEBI" id="CHEBI:57972"/>
        <dbReference type="ChEBI" id="CHEBI:64479"/>
        <dbReference type="ChEBI" id="CHEBI:78846"/>
        <dbReference type="ChEBI" id="CHEBI:149468"/>
        <dbReference type="EC" id="2.3.1.47"/>
    </reaction>
</comment>
<evidence type="ECO:0000256" key="1">
    <source>
        <dbReference type="ARBA" id="ARBA00001933"/>
    </source>
</evidence>
<dbReference type="PANTHER" id="PTHR13693:SF100">
    <property type="entry name" value="8-AMINO-7-OXONONANOATE SYNTHASE"/>
    <property type="match status" value="1"/>
</dbReference>
<evidence type="ECO:0000259" key="12">
    <source>
        <dbReference type="Pfam" id="PF00155"/>
    </source>
</evidence>
<comment type="similarity">
    <text evidence="3">Belongs to the class-II pyridoxal-phosphate-dependent aminotransferase family. BioF subfamily.</text>
</comment>
<protein>
    <recommendedName>
        <fullName evidence="5">8-amino-7-oxononanoate synthase</fullName>
        <ecNumber evidence="5">2.3.1.47</ecNumber>
    </recommendedName>
    <alternativeName>
        <fullName evidence="9">7-keto-8-amino-pelargonic acid synthase</fullName>
    </alternativeName>
    <alternativeName>
        <fullName evidence="10">8-amino-7-ketopelargonate synthase</fullName>
    </alternativeName>
</protein>
<accession>A0A3B0RJW8</accession>
<dbReference type="PROSITE" id="PS00599">
    <property type="entry name" value="AA_TRANSFER_CLASS_2"/>
    <property type="match status" value="1"/>
</dbReference>
<reference evidence="13" key="1">
    <citation type="submission" date="2018-06" db="EMBL/GenBank/DDBJ databases">
        <authorList>
            <person name="Zhirakovskaya E."/>
        </authorList>
    </citation>
    <scope>NUCLEOTIDE SEQUENCE</scope>
</reference>
<keyword evidence="7" id="KW-0093">Biotin biosynthesis</keyword>
<dbReference type="GO" id="GO:0030170">
    <property type="term" value="F:pyridoxal phosphate binding"/>
    <property type="evidence" value="ECO:0007669"/>
    <property type="project" value="InterPro"/>
</dbReference>
<evidence type="ECO:0000256" key="9">
    <source>
        <dbReference type="ARBA" id="ARBA00032610"/>
    </source>
</evidence>
<evidence type="ECO:0000313" key="13">
    <source>
        <dbReference type="EMBL" id="VAV84813.1"/>
    </source>
</evidence>
<dbReference type="InterPro" id="IPR004839">
    <property type="entry name" value="Aminotransferase_I/II_large"/>
</dbReference>
<dbReference type="InterPro" id="IPR015424">
    <property type="entry name" value="PyrdxlP-dep_Trfase"/>
</dbReference>
<name>A0A3B0RJW8_9ZZZZ</name>
<sequence length="399" mass="42557">MNIDTNDTLKKLEEKGLLRSPRLVAHAAGRSVIVDGKEALELCSNDYLGLSTHPAMKEAAIAATAKYGTGAGASRLVSGTMAPHLQLETSIKEFMGAEDTLLFNSGWHANTGIIPALATRTTDIFTDRLDHASIIDGCLASRARIKRYPHADTERLEELLKGSSVASKLIITDGLFSMDGDLAPLGKLSDLAGRYDARLIIDDAHGIGTLGANGRGSTEELGLDIGELLANGTIVIGTFGKAFGSYGAFAIANKDTIKLLTNKARSFIYSTALPPAVCMASIKAIDIVRTEPERRARLRKNSLLMRELLDNYGLKIINADPAGNKGSSQIIPILIGKARKATEVAERLLHNGVFIQAIRPPTVAAGTARLRITVSSEHTGDELREAATLIQETISGQGH</sequence>
<dbReference type="GO" id="GO:0009102">
    <property type="term" value="P:biotin biosynthetic process"/>
    <property type="evidence" value="ECO:0007669"/>
    <property type="project" value="UniProtKB-KW"/>
</dbReference>
<evidence type="ECO:0000256" key="6">
    <source>
        <dbReference type="ARBA" id="ARBA00022679"/>
    </source>
</evidence>
<dbReference type="InterPro" id="IPR050087">
    <property type="entry name" value="AON_synthase_class-II"/>
</dbReference>
<evidence type="ECO:0000256" key="11">
    <source>
        <dbReference type="ARBA" id="ARBA00047715"/>
    </source>
</evidence>
<dbReference type="Gene3D" id="3.40.640.10">
    <property type="entry name" value="Type I PLP-dependent aspartate aminotransferase-like (Major domain)"/>
    <property type="match status" value="1"/>
</dbReference>
<dbReference type="CDD" id="cd06454">
    <property type="entry name" value="KBL_like"/>
    <property type="match status" value="1"/>
</dbReference>
<dbReference type="InterPro" id="IPR015422">
    <property type="entry name" value="PyrdxlP-dep_Trfase_small"/>
</dbReference>
<evidence type="ECO:0000256" key="5">
    <source>
        <dbReference type="ARBA" id="ARBA00013187"/>
    </source>
</evidence>
<comment type="cofactor">
    <cofactor evidence="1">
        <name>pyridoxal 5'-phosphate</name>
        <dbReference type="ChEBI" id="CHEBI:597326"/>
    </cofactor>
</comment>
<dbReference type="Gene3D" id="3.90.1150.10">
    <property type="entry name" value="Aspartate Aminotransferase, domain 1"/>
    <property type="match status" value="1"/>
</dbReference>
<dbReference type="SUPFAM" id="SSF53383">
    <property type="entry name" value="PLP-dependent transferases"/>
    <property type="match status" value="1"/>
</dbReference>
<evidence type="ECO:0000256" key="4">
    <source>
        <dbReference type="ARBA" id="ARBA00011738"/>
    </source>
</evidence>
<keyword evidence="13" id="KW-0012">Acyltransferase</keyword>
<organism evidence="13">
    <name type="scientific">hydrothermal vent metagenome</name>
    <dbReference type="NCBI Taxonomy" id="652676"/>
    <lineage>
        <taxon>unclassified sequences</taxon>
        <taxon>metagenomes</taxon>
        <taxon>ecological metagenomes</taxon>
    </lineage>
</organism>
<dbReference type="InterPro" id="IPR015421">
    <property type="entry name" value="PyrdxlP-dep_Trfase_major"/>
</dbReference>
<dbReference type="EC" id="2.3.1.47" evidence="5"/>
<dbReference type="Pfam" id="PF00155">
    <property type="entry name" value="Aminotran_1_2"/>
    <property type="match status" value="1"/>
</dbReference>
<evidence type="ECO:0000256" key="10">
    <source>
        <dbReference type="ARBA" id="ARBA00033381"/>
    </source>
</evidence>
<feature type="domain" description="Aminotransferase class I/classII large" evidence="12">
    <location>
        <begin position="39"/>
        <end position="388"/>
    </location>
</feature>
<dbReference type="AlphaFoldDB" id="A0A3B0RJW8"/>
<gene>
    <name evidence="13" type="ORF">MNBD_DELTA01-1893</name>
</gene>
<keyword evidence="8" id="KW-0663">Pyridoxal phosphate</keyword>
<dbReference type="PANTHER" id="PTHR13693">
    <property type="entry name" value="CLASS II AMINOTRANSFERASE/8-AMINO-7-OXONONANOATE SYNTHASE"/>
    <property type="match status" value="1"/>
</dbReference>
<proteinExistence type="inferred from homology"/>
<evidence type="ECO:0000256" key="2">
    <source>
        <dbReference type="ARBA" id="ARBA00004746"/>
    </source>
</evidence>
<dbReference type="GO" id="GO:0008710">
    <property type="term" value="F:8-amino-7-oxononanoate synthase activity"/>
    <property type="evidence" value="ECO:0007669"/>
    <property type="project" value="UniProtKB-EC"/>
</dbReference>